<sequence length="405" mass="46212">MATNLARSFFELQPILEERPELLKKKIDNNGDGKKTVTRREAYTQFWRDYLWENMLLRFGIAQKVFNQILVNGLSMVAANEILKFLSPEDTAPDDIILGQMRAKTSNVPIDDDIVDFVLELQNRNAGEYGRAPGSIDEGRYYESQHWHWSASRHYHPITPKGIGLEFGYDPGYGFAVFHHFEWGSEFVGDHQINDQFRTFMDGYQHVLYPTLSQNGQRWGTVTAIGSRNPGSTWGDIGIHGVGAPILAYIQAALNLDHEPSKRVVGEHFRYHDDFEREFEFSDEEATSLLYLLLKKLPDLKNWWEETEPTDYRLPMERAGSTAWVDEMVGLSMIDDEAGTHYLFGWATTKGQGEWDNQPMYHRITDEYRAFGDAKTTFSPSSHVDSGTIGPYEVAVNAVTTATFG</sequence>
<reference evidence="1 2" key="1">
    <citation type="journal article" date="2019" name="Int. J. Syst. Evol. Microbiol.">
        <title>The Global Catalogue of Microorganisms (GCM) 10K type strain sequencing project: providing services to taxonomists for standard genome sequencing and annotation.</title>
        <authorList>
            <consortium name="The Broad Institute Genomics Platform"/>
            <consortium name="The Broad Institute Genome Sequencing Center for Infectious Disease"/>
            <person name="Wu L."/>
            <person name="Ma J."/>
        </authorList>
    </citation>
    <scope>NUCLEOTIDE SEQUENCE [LARGE SCALE GENOMIC DNA]</scope>
    <source>
        <strain evidence="1 2">RDMS1</strain>
    </source>
</reference>
<evidence type="ECO:0000313" key="2">
    <source>
        <dbReference type="Proteomes" id="UP001596417"/>
    </source>
</evidence>
<accession>A0ABD5YU37</accession>
<protein>
    <submittedName>
        <fullName evidence="1">Uncharacterized protein</fullName>
    </submittedName>
</protein>
<dbReference type="AlphaFoldDB" id="A0ABD5YU37"/>
<dbReference type="EMBL" id="JBHTAX010000005">
    <property type="protein sequence ID" value="MFC7192816.1"/>
    <property type="molecule type" value="Genomic_DNA"/>
</dbReference>
<gene>
    <name evidence="1" type="ORF">ACFQL7_25395</name>
</gene>
<keyword evidence="2" id="KW-1185">Reference proteome</keyword>
<evidence type="ECO:0000313" key="1">
    <source>
        <dbReference type="EMBL" id="MFC7192816.1"/>
    </source>
</evidence>
<comment type="caution">
    <text evidence="1">The sequence shown here is derived from an EMBL/GenBank/DDBJ whole genome shotgun (WGS) entry which is preliminary data.</text>
</comment>
<dbReference type="Proteomes" id="UP001596417">
    <property type="component" value="Unassembled WGS sequence"/>
</dbReference>
<organism evidence="1 2">
    <name type="scientific">Halocatena marina</name>
    <dbReference type="NCBI Taxonomy" id="2934937"/>
    <lineage>
        <taxon>Archaea</taxon>
        <taxon>Methanobacteriati</taxon>
        <taxon>Methanobacteriota</taxon>
        <taxon>Stenosarchaea group</taxon>
        <taxon>Halobacteria</taxon>
        <taxon>Halobacteriales</taxon>
        <taxon>Natronomonadaceae</taxon>
        <taxon>Halocatena</taxon>
    </lineage>
</organism>
<proteinExistence type="predicted"/>
<dbReference type="RefSeq" id="WP_390206843.1">
    <property type="nucleotide sequence ID" value="NZ_JBHTAX010000005.1"/>
</dbReference>
<name>A0ABD5YU37_9EURY</name>